<feature type="compositionally biased region" description="Basic and acidic residues" evidence="1">
    <location>
        <begin position="116"/>
        <end position="128"/>
    </location>
</feature>
<feature type="compositionally biased region" description="Polar residues" evidence="1">
    <location>
        <begin position="32"/>
        <end position="45"/>
    </location>
</feature>
<reference evidence="2 3" key="1">
    <citation type="journal article" date="2022" name="Nat. Plants">
        <title>Genomes of leafy and leafless Platanthera orchids illuminate the evolution of mycoheterotrophy.</title>
        <authorList>
            <person name="Li M.H."/>
            <person name="Liu K.W."/>
            <person name="Li Z."/>
            <person name="Lu H.C."/>
            <person name="Ye Q.L."/>
            <person name="Zhang D."/>
            <person name="Wang J.Y."/>
            <person name="Li Y.F."/>
            <person name="Zhong Z.M."/>
            <person name="Liu X."/>
            <person name="Yu X."/>
            <person name="Liu D.K."/>
            <person name="Tu X.D."/>
            <person name="Liu B."/>
            <person name="Hao Y."/>
            <person name="Liao X.Y."/>
            <person name="Jiang Y.T."/>
            <person name="Sun W.H."/>
            <person name="Chen J."/>
            <person name="Chen Y.Q."/>
            <person name="Ai Y."/>
            <person name="Zhai J.W."/>
            <person name="Wu S.S."/>
            <person name="Zhou Z."/>
            <person name="Hsiao Y.Y."/>
            <person name="Wu W.L."/>
            <person name="Chen Y.Y."/>
            <person name="Lin Y.F."/>
            <person name="Hsu J.L."/>
            <person name="Li C.Y."/>
            <person name="Wang Z.W."/>
            <person name="Zhao X."/>
            <person name="Zhong W.Y."/>
            <person name="Ma X.K."/>
            <person name="Ma L."/>
            <person name="Huang J."/>
            <person name="Chen G.Z."/>
            <person name="Huang M.Z."/>
            <person name="Huang L."/>
            <person name="Peng D.H."/>
            <person name="Luo Y.B."/>
            <person name="Zou S.Q."/>
            <person name="Chen S.P."/>
            <person name="Lan S."/>
            <person name="Tsai W.C."/>
            <person name="Van de Peer Y."/>
            <person name="Liu Z.J."/>
        </authorList>
    </citation>
    <scope>NUCLEOTIDE SEQUENCE [LARGE SCALE GENOMIC DNA]</scope>
    <source>
        <strain evidence="2">Lor287</strain>
    </source>
</reference>
<proteinExistence type="predicted"/>
<dbReference type="EMBL" id="JBBWWQ010000004">
    <property type="protein sequence ID" value="KAK8949301.1"/>
    <property type="molecule type" value="Genomic_DNA"/>
</dbReference>
<dbReference type="AlphaFoldDB" id="A0AAP0BUG4"/>
<comment type="caution">
    <text evidence="2">The sequence shown here is derived from an EMBL/GenBank/DDBJ whole genome shotgun (WGS) entry which is preliminary data.</text>
</comment>
<dbReference type="PANTHER" id="PTHR35275:SF1">
    <property type="entry name" value="OS07G0585900 PROTEIN"/>
    <property type="match status" value="1"/>
</dbReference>
<evidence type="ECO:0000256" key="1">
    <source>
        <dbReference type="SAM" id="MobiDB-lite"/>
    </source>
</evidence>
<organism evidence="2 3">
    <name type="scientific">Platanthera zijinensis</name>
    <dbReference type="NCBI Taxonomy" id="2320716"/>
    <lineage>
        <taxon>Eukaryota</taxon>
        <taxon>Viridiplantae</taxon>
        <taxon>Streptophyta</taxon>
        <taxon>Embryophyta</taxon>
        <taxon>Tracheophyta</taxon>
        <taxon>Spermatophyta</taxon>
        <taxon>Magnoliopsida</taxon>
        <taxon>Liliopsida</taxon>
        <taxon>Asparagales</taxon>
        <taxon>Orchidaceae</taxon>
        <taxon>Orchidoideae</taxon>
        <taxon>Orchideae</taxon>
        <taxon>Orchidinae</taxon>
        <taxon>Platanthera</taxon>
    </lineage>
</organism>
<feature type="region of interest" description="Disordered" evidence="1">
    <location>
        <begin position="99"/>
        <end position="144"/>
    </location>
</feature>
<dbReference type="InterPro" id="IPR045880">
    <property type="entry name" value="ZCF37"/>
</dbReference>
<evidence type="ECO:0000313" key="2">
    <source>
        <dbReference type="EMBL" id="KAK8949301.1"/>
    </source>
</evidence>
<gene>
    <name evidence="2" type="ORF">KSP39_PZI005074</name>
</gene>
<dbReference type="PANTHER" id="PTHR35275">
    <property type="entry name" value="ZCF37"/>
    <property type="match status" value="1"/>
</dbReference>
<dbReference type="Proteomes" id="UP001418222">
    <property type="component" value="Unassembled WGS sequence"/>
</dbReference>
<evidence type="ECO:0000313" key="3">
    <source>
        <dbReference type="Proteomes" id="UP001418222"/>
    </source>
</evidence>
<feature type="compositionally biased region" description="Polar residues" evidence="1">
    <location>
        <begin position="104"/>
        <end position="113"/>
    </location>
</feature>
<keyword evidence="3" id="KW-1185">Reference proteome</keyword>
<feature type="compositionally biased region" description="Basic and acidic residues" evidence="1">
    <location>
        <begin position="8"/>
        <end position="17"/>
    </location>
</feature>
<protein>
    <submittedName>
        <fullName evidence="2">Uncharacterized protein</fullName>
    </submittedName>
</protein>
<name>A0AAP0BUG4_9ASPA</name>
<sequence length="144" mass="15909">MICGISSFRHDDDERQSLPKSSKKKHRGTTAAAINNGGNSKNPYSSRGLEKFTSVVSDLEARKEKILARTVSDGGDDVSMVRFKYSGTKEWVPIVVRRREDNGGKNNLPSSPLSKLPEEVEKPGGKAEKKLRKHVTWNEGAGKK</sequence>
<accession>A0AAP0BUG4</accession>
<feature type="region of interest" description="Disordered" evidence="1">
    <location>
        <begin position="1"/>
        <end position="47"/>
    </location>
</feature>